<protein>
    <submittedName>
        <fullName evidence="2">Uncharacterized protein</fullName>
    </submittedName>
</protein>
<comment type="caution">
    <text evidence="2">The sequence shown here is derived from an EMBL/GenBank/DDBJ whole genome shotgun (WGS) entry which is preliminary data.</text>
</comment>
<evidence type="ECO:0000256" key="1">
    <source>
        <dbReference type="SAM" id="MobiDB-lite"/>
    </source>
</evidence>
<dbReference type="STRING" id="100816.A0A175WBS0"/>
<dbReference type="OrthoDB" id="4588292at2759"/>
<accession>A0A175WBS0</accession>
<evidence type="ECO:0000313" key="2">
    <source>
        <dbReference type="EMBL" id="KXX80949.1"/>
    </source>
</evidence>
<dbReference type="VEuPathDB" id="FungiDB:MMYC01_203914"/>
<evidence type="ECO:0000313" key="3">
    <source>
        <dbReference type="Proteomes" id="UP000078237"/>
    </source>
</evidence>
<feature type="compositionally biased region" description="Polar residues" evidence="1">
    <location>
        <begin position="93"/>
        <end position="102"/>
    </location>
</feature>
<organism evidence="2 3">
    <name type="scientific">Madurella mycetomatis</name>
    <dbReference type="NCBI Taxonomy" id="100816"/>
    <lineage>
        <taxon>Eukaryota</taxon>
        <taxon>Fungi</taxon>
        <taxon>Dikarya</taxon>
        <taxon>Ascomycota</taxon>
        <taxon>Pezizomycotina</taxon>
        <taxon>Sordariomycetes</taxon>
        <taxon>Sordariomycetidae</taxon>
        <taxon>Sordariales</taxon>
        <taxon>Sordariales incertae sedis</taxon>
        <taxon>Madurella</taxon>
    </lineage>
</organism>
<gene>
    <name evidence="2" type="ORF">MMYC01_203914</name>
</gene>
<keyword evidence="3" id="KW-1185">Reference proteome</keyword>
<dbReference type="AlphaFoldDB" id="A0A175WBS0"/>
<feature type="region of interest" description="Disordered" evidence="1">
    <location>
        <begin position="71"/>
        <end position="102"/>
    </location>
</feature>
<dbReference type="EMBL" id="LCTW02000046">
    <property type="protein sequence ID" value="KXX80949.1"/>
    <property type="molecule type" value="Genomic_DNA"/>
</dbReference>
<dbReference type="Proteomes" id="UP000078237">
    <property type="component" value="Unassembled WGS sequence"/>
</dbReference>
<proteinExistence type="predicted"/>
<reference evidence="2 3" key="1">
    <citation type="journal article" date="2016" name="Genome Announc.">
        <title>Genome Sequence of Madurella mycetomatis mm55, Isolated from a Human Mycetoma Case in Sudan.</title>
        <authorList>
            <person name="Smit S."/>
            <person name="Derks M.F."/>
            <person name="Bervoets S."/>
            <person name="Fahal A."/>
            <person name="van Leeuwen W."/>
            <person name="van Belkum A."/>
            <person name="van de Sande W.W."/>
        </authorList>
    </citation>
    <scope>NUCLEOTIDE SEQUENCE [LARGE SCALE GENOMIC DNA]</scope>
    <source>
        <strain evidence="3">mm55</strain>
    </source>
</reference>
<sequence length="102" mass="11090">MPFSFSSSSSAAFVGSASVNGRTVTKGWAYKREAYSDNNGSGVRTTKQKLGEAPVTQTRMYDAQGRPLLIERDGGASTAPDTAIMRIEDVTEEQNQPTRRSR</sequence>
<name>A0A175WBS0_9PEZI</name>